<dbReference type="Pfam" id="PF21073">
    <property type="entry name" value="GDH_HM1"/>
    <property type="match status" value="1"/>
</dbReference>
<evidence type="ECO:0000259" key="7">
    <source>
        <dbReference type="Pfam" id="PF21077"/>
    </source>
</evidence>
<dbReference type="InterPro" id="IPR046346">
    <property type="entry name" value="Aminoacid_DH-like_N_sf"/>
</dbReference>
<feature type="domain" description="NAD-glutamate dehydrogenase N-terminal ACT1" evidence="5">
    <location>
        <begin position="50"/>
        <end position="186"/>
    </location>
</feature>
<dbReference type="InterPro" id="IPR049064">
    <property type="entry name" value="NAD_Glu_DH_ACT3"/>
</dbReference>
<evidence type="ECO:0000313" key="9">
    <source>
        <dbReference type="EMBL" id="MBS7456330.1"/>
    </source>
</evidence>
<dbReference type="InterPro" id="IPR048381">
    <property type="entry name" value="GDH_C"/>
</dbReference>
<dbReference type="Gene3D" id="3.40.50.720">
    <property type="entry name" value="NAD(P)-binding Rossmann-like Domain"/>
    <property type="match status" value="1"/>
</dbReference>
<dbReference type="SUPFAM" id="SSF53223">
    <property type="entry name" value="Aminoacid dehydrogenase-like, N-terminal domain"/>
    <property type="match status" value="1"/>
</dbReference>
<dbReference type="PIRSF" id="PIRSF036761">
    <property type="entry name" value="GDH_Mll4104"/>
    <property type="match status" value="1"/>
</dbReference>
<protein>
    <submittedName>
        <fullName evidence="8">NAD-glutamate dehydrogenase</fullName>
    </submittedName>
</protein>
<dbReference type="SUPFAM" id="SSF51735">
    <property type="entry name" value="NAD(P)-binding Rossmann-fold domains"/>
    <property type="match status" value="1"/>
</dbReference>
<dbReference type="InterPro" id="IPR049058">
    <property type="entry name" value="NAD_Glu_DH_HM2"/>
</dbReference>
<dbReference type="Pfam" id="PF21074">
    <property type="entry name" value="GDH_C"/>
    <property type="match status" value="1"/>
</dbReference>
<evidence type="ECO:0000259" key="5">
    <source>
        <dbReference type="Pfam" id="PF21075"/>
    </source>
</evidence>
<dbReference type="EMBL" id="JAGQFT010000092">
    <property type="protein sequence ID" value="MBR0563024.1"/>
    <property type="molecule type" value="Genomic_DNA"/>
</dbReference>
<dbReference type="InterPro" id="IPR028971">
    <property type="entry name" value="NAD-GDH_cat"/>
</dbReference>
<dbReference type="PANTHER" id="PTHR43403:SF1">
    <property type="entry name" value="NAD-SPECIFIC GLUTAMATE DEHYDROGENASE"/>
    <property type="match status" value="1"/>
</dbReference>
<feature type="domain" description="NAD-specific glutamate dehydrogenase C-terminal" evidence="4">
    <location>
        <begin position="1321"/>
        <end position="1654"/>
    </location>
</feature>
<dbReference type="InterPro" id="IPR036291">
    <property type="entry name" value="NAD(P)-bd_dom_sf"/>
</dbReference>
<evidence type="ECO:0000259" key="4">
    <source>
        <dbReference type="Pfam" id="PF21074"/>
    </source>
</evidence>
<reference evidence="8" key="2">
    <citation type="submission" date="2021-04" db="EMBL/GenBank/DDBJ databases">
        <authorList>
            <person name="Karlyshev A.V."/>
        </authorList>
    </citation>
    <scope>NUCLEOTIDE SEQUENCE</scope>
    <source>
        <strain evidence="8">LMG 29479</strain>
    </source>
</reference>
<evidence type="ECO:0000259" key="6">
    <source>
        <dbReference type="Pfam" id="PF21076"/>
    </source>
</evidence>
<dbReference type="PANTHER" id="PTHR43403">
    <property type="entry name" value="NAD-SPECIFIC GLUTAMATE DEHYDROGENASE"/>
    <property type="match status" value="1"/>
</dbReference>
<dbReference type="InterPro" id="IPR007780">
    <property type="entry name" value="NAD_Glu_DH_bac"/>
</dbReference>
<dbReference type="Pfam" id="PF21076">
    <property type="entry name" value="GDH_ACT2"/>
    <property type="match status" value="1"/>
</dbReference>
<evidence type="ECO:0000313" key="8">
    <source>
        <dbReference type="EMBL" id="MBR0563024.1"/>
    </source>
</evidence>
<dbReference type="InterPro" id="IPR049062">
    <property type="entry name" value="NAD_Glu_DH_ACT2"/>
</dbReference>
<name>A0A8J7VWC1_9GAMM</name>
<dbReference type="Pfam" id="PF21075">
    <property type="entry name" value="GDH_ACT1"/>
    <property type="match status" value="1"/>
</dbReference>
<evidence type="ECO:0000256" key="1">
    <source>
        <dbReference type="ARBA" id="ARBA00023002"/>
    </source>
</evidence>
<dbReference type="Pfam" id="PF21077">
    <property type="entry name" value="GDH_ACT3"/>
    <property type="match status" value="1"/>
</dbReference>
<proteinExistence type="predicted"/>
<feature type="domain" description="NAD-glutamate dehydrogenase ACT3" evidence="7">
    <location>
        <begin position="559"/>
        <end position="636"/>
    </location>
</feature>
<dbReference type="InterPro" id="IPR049059">
    <property type="entry name" value="NAD_Glu_DH_HM1"/>
</dbReference>
<dbReference type="GO" id="GO:0004352">
    <property type="term" value="F:glutamate dehydrogenase (NAD+) activity"/>
    <property type="evidence" value="ECO:0007669"/>
    <property type="project" value="InterPro"/>
</dbReference>
<evidence type="ECO:0000259" key="3">
    <source>
        <dbReference type="Pfam" id="PF05088"/>
    </source>
</evidence>
<dbReference type="EMBL" id="JAGQFT020000002">
    <property type="protein sequence ID" value="MBS7456330.1"/>
    <property type="molecule type" value="Genomic_DNA"/>
</dbReference>
<organism evidence="8">
    <name type="scientific">Coralloluteibacterium stylophorae</name>
    <dbReference type="NCBI Taxonomy" id="1776034"/>
    <lineage>
        <taxon>Bacteria</taxon>
        <taxon>Pseudomonadati</taxon>
        <taxon>Pseudomonadota</taxon>
        <taxon>Gammaproteobacteria</taxon>
        <taxon>Lysobacterales</taxon>
        <taxon>Lysobacteraceae</taxon>
        <taxon>Coralloluteibacterium</taxon>
    </lineage>
</organism>
<comment type="caution">
    <text evidence="8">The sequence shown here is derived from an EMBL/GenBank/DDBJ whole genome shotgun (WGS) entry which is preliminary data.</text>
</comment>
<feature type="domain" description="NAD-glutamate dehydrogenase ACT2" evidence="6">
    <location>
        <begin position="416"/>
        <end position="504"/>
    </location>
</feature>
<dbReference type="InterPro" id="IPR024727">
    <property type="entry name" value="NAD_Glu_DH_N_ACT1"/>
</dbReference>
<dbReference type="Pfam" id="PF21078">
    <property type="entry name" value="GDH_HM3"/>
    <property type="match status" value="1"/>
</dbReference>
<keyword evidence="10" id="KW-1185">Reference proteome</keyword>
<dbReference type="GO" id="GO:0006538">
    <property type="term" value="P:L-glutamate catabolic process"/>
    <property type="evidence" value="ECO:0007669"/>
    <property type="project" value="InterPro"/>
</dbReference>
<evidence type="ECO:0000313" key="10">
    <source>
        <dbReference type="Proteomes" id="UP000675747"/>
    </source>
</evidence>
<gene>
    <name evidence="9" type="ORF">KB893_004165</name>
    <name evidence="8" type="ORF">KB893_10920</name>
</gene>
<sequence length="1663" mass="184298">MCGQPSRPDGPMSAQPAAAPNDPIEVSLTPILDALREVAPAERYEEAAAFVRTFYVRMSSEEYAVRSPAGWAALALGVLDFARERQRGSAKVRVFNPSEEGHGWSSPHSVVQIVNDDMPFLVDSVSMALAQSKVAIHVLGHPVLTVRRDEAGRLVELGAGEAESLMHIEVDRLGDGDELEAVRDRICAALADVRICVRDWAAMRQAMRATADALPGWESPVSPQLRAEAQEFLRWAADDHFTFLGSREYAFRPVDGDEMLTAVPDTGLGILADDDRAGRPRSLRSLAAQGVVASSTPEPVILTKTNARSTVHRPGYMDYIGVLRFGTDGRPVGEVRFVGLFTSSAYNRRPWDIPLVRHRYEYVMERSGLRSDSHSGKALRHILETLPRDELFQASDEELYRTAMGILGLQERVRSKLFLRRDRYGRFYSALVYIPRDRFNTEVRQRIEALLMEAMGGQRIDTTLQIGESPLAQLHLIVRPKAGTHAVDQAEIDARLAEIVRNWHDELRDLLVRRCGEAEGLRLARVYGRALPAGYIEEVTPEGAAADVERVAALRGPDDLRLSFYRARRGDREGLRFKLFRQGDDIPLSDVLPMMENMGLRIISEHPYALHTEDGAVYIQDFEVERSGGGDIDEATVARVHARFEAAFEHVWRGTAESDGFNRLILAAGLDWHQVAMLRGYSKYLLQTGVPFSQAYMEQTLVDYPLAARVLAELFAARFDPGHAAPERREMEPCRKALQAELESIASPEQRDQIATVIEQVAYARGLDREAQADACRDALAILLDRVSSLDEDRILRSFQGVIEATLRTNYYQCDDAGAPRDFISFKFDSAQVPDLPKPRPYREIFVYSPRVEGIHLRFGPVARGGLRWSDRREDFRTEVLGLVKAQMVKNTVIVPVGAKGGFIVKRPPPAGDRDAVQAEGIACYRIFISGLLQITDNLVDGEVVHPQDVVRYDADDPYLVVAADKGTATFSDIANALSIEHGFWMGDAFASGGSVGYDHKAMGITAKGAWESVKRHFRALGVDSQSQDFTCAGIGDMSGDVFGNGMLLSGHIRLVAAFDHRHIFLDPDPDAARSFAERQRMFALPRSSWADYDTSLISRGGGVHPRTAKSIALTPEVKAALGIDASVQKMTPSELMTAILRAPVDLLWNGGIGTYVKASTESHADAGDRANNAIRVDGCDLRCRVVGEGGNLGLTQRGRIEAARNGVLLNTDFIDNSAGVDTSDHEVNIKILLNAAVKGGGLGEAERNALLAEMTDEVERLVLWDNIRQNQAISVMERMSVPRLGSKQHFIQVLEAQGLLDRAIEFLPTDAEFADRRERGEGLTRPELSVLLSYSKIVAFNQLLESDVPEDPYLSKELARYFPVPLQERYADLMENHRLRREIIATAVTNSMVNRMGATFLLRMQEDTGRGPADVAKAYSIAREAMDARALWSEIDELDLVVPEAAQLDALLAVWSLLRNLCRWLLNRPGLSLDIAEAVERMHPRLQDLRGAFPEVLPEAWQEEFAAACQGWVERGFPETLARHLAVLPYLNVAPDIIAVSIERGRPVAEIARAYYALGEALHLRWMLERMEELPVEGRWHANARGVLRDQLQAQQGALVGQMLDVAGDSADPLAAWIGRDDATLALTRATLDDIRAQKALDYPTAFVAVRRVAQLLGNMTG</sequence>
<dbReference type="GO" id="GO:0004069">
    <property type="term" value="F:L-aspartate:2-oxoglutarate aminotransferase activity"/>
    <property type="evidence" value="ECO:0007669"/>
    <property type="project" value="InterPro"/>
</dbReference>
<feature type="domain" description="NAD-glutamate dehydrogenase catalytic" evidence="3">
    <location>
        <begin position="783"/>
        <end position="1276"/>
    </location>
</feature>
<feature type="region of interest" description="Disordered" evidence="2">
    <location>
        <begin position="1"/>
        <end position="23"/>
    </location>
</feature>
<dbReference type="Pfam" id="PF21079">
    <property type="entry name" value="GDH_HM2"/>
    <property type="match status" value="1"/>
</dbReference>
<dbReference type="Proteomes" id="UP000675747">
    <property type="component" value="Unassembled WGS sequence"/>
</dbReference>
<keyword evidence="1" id="KW-0560">Oxidoreductase</keyword>
<accession>A0A8J7VWC1</accession>
<dbReference type="Pfam" id="PF05088">
    <property type="entry name" value="Bac_GDH_CD"/>
    <property type="match status" value="1"/>
</dbReference>
<evidence type="ECO:0000256" key="2">
    <source>
        <dbReference type="SAM" id="MobiDB-lite"/>
    </source>
</evidence>
<reference evidence="9 10" key="1">
    <citation type="journal article" date="2021" name="Microbiol. Resour. Announc.">
        <title>Draft Genome Sequence of Coralloluteibacterium stylophorae LMG 29479T.</title>
        <authorList>
            <person name="Karlyshev A.V."/>
            <person name="Kudryashova E.B."/>
            <person name="Ariskina E.V."/>
            <person name="Conroy A.P."/>
            <person name="Abidueva E.Y."/>
        </authorList>
    </citation>
    <scope>NUCLEOTIDE SEQUENCE [LARGE SCALE GENOMIC DNA]</scope>
    <source>
        <strain evidence="9 10">LMG 29479</strain>
    </source>
</reference>
<dbReference type="InterPro" id="IPR049056">
    <property type="entry name" value="NAD_Glu_DH_HM3"/>
</dbReference>